<dbReference type="EMBL" id="MGKL01000002">
    <property type="protein sequence ID" value="OGN26850.1"/>
    <property type="molecule type" value="Genomic_DNA"/>
</dbReference>
<evidence type="ECO:0000313" key="3">
    <source>
        <dbReference type="Proteomes" id="UP000178256"/>
    </source>
</evidence>
<dbReference type="Proteomes" id="UP000178256">
    <property type="component" value="Unassembled WGS sequence"/>
</dbReference>
<feature type="domain" description="Antitoxin SocA-like Panacea" evidence="1">
    <location>
        <begin position="29"/>
        <end position="145"/>
    </location>
</feature>
<name>A0A1F8GPD9_9BACT</name>
<gene>
    <name evidence="2" type="ORF">A2925_01285</name>
</gene>
<evidence type="ECO:0000259" key="1">
    <source>
        <dbReference type="Pfam" id="PF13274"/>
    </source>
</evidence>
<dbReference type="InterPro" id="IPR025272">
    <property type="entry name" value="SocA_Panacea"/>
</dbReference>
<reference evidence="2 3" key="1">
    <citation type="journal article" date="2016" name="Nat. Commun.">
        <title>Thousands of microbial genomes shed light on interconnected biogeochemical processes in an aquifer system.</title>
        <authorList>
            <person name="Anantharaman K."/>
            <person name="Brown C.T."/>
            <person name="Hug L.A."/>
            <person name="Sharon I."/>
            <person name="Castelle C.J."/>
            <person name="Probst A.J."/>
            <person name="Thomas B.C."/>
            <person name="Singh A."/>
            <person name="Wilkins M.J."/>
            <person name="Karaoz U."/>
            <person name="Brodie E.L."/>
            <person name="Williams K.H."/>
            <person name="Hubbard S.S."/>
            <person name="Banfield J.F."/>
        </authorList>
    </citation>
    <scope>NUCLEOTIDE SEQUENCE [LARGE SCALE GENOMIC DNA]</scope>
</reference>
<accession>A0A1F8GPD9</accession>
<organism evidence="2 3">
    <name type="scientific">Candidatus Yanofskybacteria bacterium RIFCSPLOWO2_01_FULL_44_22</name>
    <dbReference type="NCBI Taxonomy" id="1802697"/>
    <lineage>
        <taxon>Bacteria</taxon>
        <taxon>Candidatus Yanofskyibacteriota</taxon>
    </lineage>
</organism>
<comment type="caution">
    <text evidence="2">The sequence shown here is derived from an EMBL/GenBank/DDBJ whole genome shotgun (WGS) entry which is preliminary data.</text>
</comment>
<dbReference type="Pfam" id="PF13274">
    <property type="entry name" value="SocA_Panacea"/>
    <property type="match status" value="1"/>
</dbReference>
<protein>
    <recommendedName>
        <fullName evidence="1">Antitoxin SocA-like Panacea domain-containing protein</fullName>
    </recommendedName>
</protein>
<sequence length="180" mass="20286">MKIPIPKLQAMIRYFATYTEPRLLGKKKLMKLFYFADFTHVKKYASPITYDNYVHLEHGPIPSTILNLINAVENDADEALLADSLSVETNEDSPMKRIAPTRKFSESDSKYFSVGELKVLESICARFASKTGKFIEDQSHKEAAWLETNELEGISYTLAANDPDCLVDKEEIELALAAMG</sequence>
<evidence type="ECO:0000313" key="2">
    <source>
        <dbReference type="EMBL" id="OGN26850.1"/>
    </source>
</evidence>
<dbReference type="AlphaFoldDB" id="A0A1F8GPD9"/>
<proteinExistence type="predicted"/>
<dbReference type="STRING" id="1802697.A2925_01285"/>